<sequence>MDASISGRRLARFLDEVAQQRSLPTSIVCDNGPELTSKAMFFWARERKSTLALIQPGKPI</sequence>
<dbReference type="InterPro" id="IPR036397">
    <property type="entry name" value="RNaseH_sf"/>
</dbReference>
<evidence type="ECO:0000313" key="2">
    <source>
        <dbReference type="Proteomes" id="UP000199594"/>
    </source>
</evidence>
<dbReference type="Gene3D" id="3.30.420.10">
    <property type="entry name" value="Ribonuclease H-like superfamily/Ribonuclease H"/>
    <property type="match status" value="1"/>
</dbReference>
<dbReference type="PANTHER" id="PTHR47515">
    <property type="entry name" value="LOW CALCIUM RESPONSE LOCUS PROTEIN T"/>
    <property type="match status" value="1"/>
</dbReference>
<dbReference type="AlphaFoldDB" id="A0A1I7ARE7"/>
<evidence type="ECO:0000313" key="1">
    <source>
        <dbReference type="EMBL" id="SFT77531.1"/>
    </source>
</evidence>
<dbReference type="Proteomes" id="UP000199594">
    <property type="component" value="Unassembled WGS sequence"/>
</dbReference>
<protein>
    <submittedName>
        <fullName evidence="1">Putative transposase</fullName>
    </submittedName>
</protein>
<proteinExistence type="predicted"/>
<dbReference type="PANTHER" id="PTHR47515:SF1">
    <property type="entry name" value="BLR2054 PROTEIN"/>
    <property type="match status" value="1"/>
</dbReference>
<reference evidence="1 2" key="1">
    <citation type="submission" date="2016-10" db="EMBL/GenBank/DDBJ databases">
        <authorList>
            <person name="de Groot N.N."/>
        </authorList>
    </citation>
    <scope>NUCLEOTIDE SEQUENCE [LARGE SCALE GENOMIC DNA]</scope>
    <source>
        <strain evidence="1 2">CGMCC 1.6493</strain>
    </source>
</reference>
<accession>A0A1I7ARE7</accession>
<dbReference type="GO" id="GO:0003676">
    <property type="term" value="F:nucleic acid binding"/>
    <property type="evidence" value="ECO:0007669"/>
    <property type="project" value="InterPro"/>
</dbReference>
<name>A0A1I7ARE7_9GAMM</name>
<dbReference type="EMBL" id="FPAQ01000019">
    <property type="protein sequence ID" value="SFT77531.1"/>
    <property type="molecule type" value="Genomic_DNA"/>
</dbReference>
<dbReference type="InterPro" id="IPR012337">
    <property type="entry name" value="RNaseH-like_sf"/>
</dbReference>
<dbReference type="SUPFAM" id="SSF53098">
    <property type="entry name" value="Ribonuclease H-like"/>
    <property type="match status" value="1"/>
</dbReference>
<organism evidence="1 2">
    <name type="scientific">Halomonas saccharevitans</name>
    <dbReference type="NCBI Taxonomy" id="416872"/>
    <lineage>
        <taxon>Bacteria</taxon>
        <taxon>Pseudomonadati</taxon>
        <taxon>Pseudomonadota</taxon>
        <taxon>Gammaproteobacteria</taxon>
        <taxon>Oceanospirillales</taxon>
        <taxon>Halomonadaceae</taxon>
        <taxon>Halomonas</taxon>
    </lineage>
</organism>
<gene>
    <name evidence="1" type="ORF">SAMN04487956_11965</name>
</gene>
<dbReference type="OrthoDB" id="9774685at2"/>
<dbReference type="RefSeq" id="WP_089849826.1">
    <property type="nucleotide sequence ID" value="NZ_FPAQ01000019.1"/>
</dbReference>